<feature type="domain" description="Stealth protein CR2 conserved region 2" evidence="4">
    <location>
        <begin position="45"/>
        <end position="144"/>
    </location>
</feature>
<evidence type="ECO:0000256" key="2">
    <source>
        <dbReference type="ARBA" id="ARBA00022679"/>
    </source>
</evidence>
<dbReference type="InterPro" id="IPR021520">
    <property type="entry name" value="Stealth_CR2"/>
</dbReference>
<dbReference type="OrthoDB" id="9776077at2"/>
<evidence type="ECO:0000259" key="4">
    <source>
        <dbReference type="Pfam" id="PF11380"/>
    </source>
</evidence>
<dbReference type="EMBL" id="UETC01000015">
    <property type="protein sequence ID" value="SSA50751.1"/>
    <property type="molecule type" value="Genomic_DNA"/>
</dbReference>
<reference evidence="7 9" key="2">
    <citation type="submission" date="2018-03" db="EMBL/GenBank/DDBJ databases">
        <title>Genomic Encyclopedia of Archaeal and Bacterial Type Strains, Phase II (KMG-II): from individual species to whole genera.</title>
        <authorList>
            <person name="Goeker M."/>
        </authorList>
    </citation>
    <scope>NUCLEOTIDE SEQUENCE [LARGE SCALE GENOMIC DNA]</scope>
    <source>
        <strain evidence="7 9">DSM 25227</strain>
    </source>
</reference>
<name>A0A2Y9B2S9_9RHOB</name>
<evidence type="ECO:0000313" key="7">
    <source>
        <dbReference type="EMBL" id="PWJ12943.1"/>
    </source>
</evidence>
<evidence type="ECO:0000313" key="9">
    <source>
        <dbReference type="Proteomes" id="UP000245839"/>
    </source>
</evidence>
<evidence type="ECO:0000259" key="6">
    <source>
        <dbReference type="Pfam" id="PF17102"/>
    </source>
</evidence>
<accession>A0A2Y9B2S9</accession>
<protein>
    <submittedName>
        <fullName evidence="8">Stealth protein CR1, conserved region 1</fullName>
    </submittedName>
    <submittedName>
        <fullName evidence="7">Stealth-like protein</fullName>
    </submittedName>
</protein>
<dbReference type="EMBL" id="QGDJ01000015">
    <property type="protein sequence ID" value="PWJ12943.1"/>
    <property type="molecule type" value="Genomic_DNA"/>
</dbReference>
<dbReference type="GO" id="GO:0000271">
    <property type="term" value="P:polysaccharide biosynthetic process"/>
    <property type="evidence" value="ECO:0007669"/>
    <property type="project" value="UniProtKB-KW"/>
</dbReference>
<dbReference type="PANTHER" id="PTHR24045:SF0">
    <property type="entry name" value="N-ACETYLGLUCOSAMINE-1-PHOSPHOTRANSFERASE SUBUNITS ALPHA_BETA"/>
    <property type="match status" value="1"/>
</dbReference>
<evidence type="ECO:0000256" key="1">
    <source>
        <dbReference type="ARBA" id="ARBA00007583"/>
    </source>
</evidence>
<evidence type="ECO:0000313" key="10">
    <source>
        <dbReference type="Proteomes" id="UP000251571"/>
    </source>
</evidence>
<dbReference type="Pfam" id="PF17101">
    <property type="entry name" value="Stealth_CR1"/>
    <property type="match status" value="1"/>
</dbReference>
<dbReference type="RefSeq" id="WP_109566107.1">
    <property type="nucleotide sequence ID" value="NZ_QGDJ01000015.1"/>
</dbReference>
<keyword evidence="9" id="KW-1185">Reference proteome</keyword>
<dbReference type="InterPro" id="IPR031357">
    <property type="entry name" value="Stealth_CR3"/>
</dbReference>
<dbReference type="Proteomes" id="UP000251571">
    <property type="component" value="Unassembled WGS sequence"/>
</dbReference>
<evidence type="ECO:0000256" key="3">
    <source>
        <dbReference type="ARBA" id="ARBA00023169"/>
    </source>
</evidence>
<dbReference type="AlphaFoldDB" id="A0A2Y9B2S9"/>
<dbReference type="GO" id="GO:0016772">
    <property type="term" value="F:transferase activity, transferring phosphorus-containing groups"/>
    <property type="evidence" value="ECO:0007669"/>
    <property type="project" value="InterPro"/>
</dbReference>
<dbReference type="Pfam" id="PF11380">
    <property type="entry name" value="Stealth_CR2"/>
    <property type="match status" value="1"/>
</dbReference>
<dbReference type="Proteomes" id="UP000245839">
    <property type="component" value="Unassembled WGS sequence"/>
</dbReference>
<dbReference type="InterPro" id="IPR031358">
    <property type="entry name" value="Stealth_CR1"/>
</dbReference>
<dbReference type="InterPro" id="IPR047141">
    <property type="entry name" value="Stealth"/>
</dbReference>
<comment type="similarity">
    <text evidence="1">Belongs to the stealth family.</text>
</comment>
<feature type="domain" description="Stealth protein CR3 conserved region 3" evidence="6">
    <location>
        <begin position="190"/>
        <end position="237"/>
    </location>
</feature>
<evidence type="ECO:0000313" key="8">
    <source>
        <dbReference type="EMBL" id="SSA50751.1"/>
    </source>
</evidence>
<keyword evidence="3" id="KW-0270">Exopolysaccharide synthesis</keyword>
<organism evidence="8 10">
    <name type="scientific">Jannaschia seohaensis</name>
    <dbReference type="NCBI Taxonomy" id="475081"/>
    <lineage>
        <taxon>Bacteria</taxon>
        <taxon>Pseudomonadati</taxon>
        <taxon>Pseudomonadota</taxon>
        <taxon>Alphaproteobacteria</taxon>
        <taxon>Rhodobacterales</taxon>
        <taxon>Roseobacteraceae</taxon>
        <taxon>Jannaschia</taxon>
    </lineage>
</organism>
<sequence>MLISEPIDAVVMWVDGSDPAFLASQDAALKAERAKGRKIVVSAARHRDNGELRYTLRALLHNAPWLRRIHIVTNGQVPDWLEFDGDRIRHVTHAEIFPDPEMLPNFNTFAIESCLHRIPGLSETFLRLSDDFFIGRPVTAAEILGAAGTGHLVFHGGVSAKPKTRYQRQIARNADLFEARMGLRPGVNYAHAPQLRSKTLFEAFAATFAEEIAQTRGHRFRDEADIIPLFLYPYFHMMKLRPEAAVEVAQGRSAGDFRVVERIFNKIYMQVLVGGTERDWRGRMRQVSDRRPLFFNVNDQFTKDDYEVELAAMIDFLERMFPDPIPQERD</sequence>
<reference evidence="8 10" key="1">
    <citation type="submission" date="2016-10" db="EMBL/GenBank/DDBJ databases">
        <authorList>
            <person name="Cai Z."/>
        </authorList>
    </citation>
    <scope>NUCLEOTIDE SEQUENCE [LARGE SCALE GENOMIC DNA]</scope>
    <source>
        <strain evidence="8 10">DSM 25227</strain>
    </source>
</reference>
<gene>
    <name evidence="7" type="ORF">BCF38_11579</name>
    <name evidence="8" type="ORF">SAMN05421539_11579</name>
</gene>
<dbReference type="Pfam" id="PF17102">
    <property type="entry name" value="Stealth_CR3"/>
    <property type="match status" value="1"/>
</dbReference>
<keyword evidence="2" id="KW-0808">Transferase</keyword>
<evidence type="ECO:0000259" key="5">
    <source>
        <dbReference type="Pfam" id="PF17101"/>
    </source>
</evidence>
<feature type="domain" description="Stealth protein CR1 conserved region 1" evidence="5">
    <location>
        <begin position="5"/>
        <end position="29"/>
    </location>
</feature>
<proteinExistence type="inferred from homology"/>
<dbReference type="PANTHER" id="PTHR24045">
    <property type="match status" value="1"/>
</dbReference>